<dbReference type="InterPro" id="IPR006353">
    <property type="entry name" value="HAD-SF_hydro_IIA_CECR5"/>
</dbReference>
<evidence type="ECO:0000256" key="2">
    <source>
        <dbReference type="ARBA" id="ARBA00022729"/>
    </source>
</evidence>
<dbReference type="RefSeq" id="XP_010864510.4">
    <property type="nucleotide sequence ID" value="XM_010866208.5"/>
</dbReference>
<accession>A0AAY5K6K1</accession>
<dbReference type="PANTHER" id="PTHR14269:SF17">
    <property type="entry name" value="HALOACID DEHALOGENASE-LIKE HYDROLASE DOMAIN-CONTAINING 5"/>
    <property type="match status" value="1"/>
</dbReference>
<dbReference type="FunFam" id="3.40.50.1000:FF:000457">
    <property type="entry name" value="Haloacid dehalogenase-like hydrolase domain-containing 5"/>
    <property type="match status" value="1"/>
</dbReference>
<protein>
    <recommendedName>
        <fullName evidence="3">Haloacid dehalogenase-like hydrolase domain-containing 5</fullName>
    </recommendedName>
</protein>
<dbReference type="InterPro" id="IPR036412">
    <property type="entry name" value="HAD-like_sf"/>
</dbReference>
<dbReference type="Ensembl" id="ENSELUT00000091319.1">
    <property type="protein sequence ID" value="ENSELUP00000081962.1"/>
    <property type="gene ID" value="ENSELUG00000032218.2"/>
</dbReference>
<dbReference type="Pfam" id="PF13344">
    <property type="entry name" value="Hydrolase_6"/>
    <property type="match status" value="1"/>
</dbReference>
<dbReference type="FunFam" id="3.40.50.1000:FF:000081">
    <property type="entry name" value="Haloacid dehalogenase like hydrolase domain containing 5"/>
    <property type="match status" value="1"/>
</dbReference>
<organism evidence="4 5">
    <name type="scientific">Esox lucius</name>
    <name type="common">Northern pike</name>
    <dbReference type="NCBI Taxonomy" id="8010"/>
    <lineage>
        <taxon>Eukaryota</taxon>
        <taxon>Metazoa</taxon>
        <taxon>Chordata</taxon>
        <taxon>Craniata</taxon>
        <taxon>Vertebrata</taxon>
        <taxon>Euteleostomi</taxon>
        <taxon>Actinopterygii</taxon>
        <taxon>Neopterygii</taxon>
        <taxon>Teleostei</taxon>
        <taxon>Protacanthopterygii</taxon>
        <taxon>Esociformes</taxon>
        <taxon>Esocidae</taxon>
        <taxon>Esox</taxon>
    </lineage>
</organism>
<reference evidence="4 5" key="1">
    <citation type="submission" date="2020-02" db="EMBL/GenBank/DDBJ databases">
        <title>Esox lucius (northern pike) genome, fEsoLuc1, primary haplotype.</title>
        <authorList>
            <person name="Myers G."/>
            <person name="Karagic N."/>
            <person name="Meyer A."/>
            <person name="Pippel M."/>
            <person name="Reichard M."/>
            <person name="Winkler S."/>
            <person name="Tracey A."/>
            <person name="Sims Y."/>
            <person name="Howe K."/>
            <person name="Rhie A."/>
            <person name="Formenti G."/>
            <person name="Durbin R."/>
            <person name="Fedrigo O."/>
            <person name="Jarvis E.D."/>
        </authorList>
    </citation>
    <scope>NUCLEOTIDE SEQUENCE [LARGE SCALE GENOMIC DNA]</scope>
</reference>
<evidence type="ECO:0000256" key="3">
    <source>
        <dbReference type="ARBA" id="ARBA00069384"/>
    </source>
</evidence>
<reference evidence="4" key="3">
    <citation type="submission" date="2025-09" db="UniProtKB">
        <authorList>
            <consortium name="Ensembl"/>
        </authorList>
    </citation>
    <scope>IDENTIFICATION</scope>
</reference>
<keyword evidence="2" id="KW-0732">Signal</keyword>
<name>A0AAY5K6K1_ESOLU</name>
<reference evidence="4" key="2">
    <citation type="submission" date="2025-08" db="UniProtKB">
        <authorList>
            <consortium name="Ensembl"/>
        </authorList>
    </citation>
    <scope>IDENTIFICATION</scope>
</reference>
<dbReference type="GeneID" id="105007322"/>
<dbReference type="NCBIfam" id="TIGR01456">
    <property type="entry name" value="CECR5"/>
    <property type="match status" value="1"/>
</dbReference>
<sequence length="447" mass="50106">MAKLLQRFNVLTFGLRLLKSTHTSTVKKLYVSSRSYTPGRGTFGLLFDIDGVLVRGRTPIPAAKQIFRNLVDRKGKYKVPVVFVTNAGNSMRQTKAEQLSHQLEVEVSPDQVVLSHSPLRVFTQYHNMCVLVSGQGPVLDVARNLGFQNVVTIDMLREAYPLQDVVDHSRRPKDTVPPTKELPPIEAVILFGEPVRWETNLQLIMDVLLTNGRPGDALTSLHYPHLPVLACNMDLMWMAEAKNPRFGHGMFLVCLESLYRKVTGCELKYEALIGKPSMVTYNYAELLVRQQAESLGWTRPVERLYAIGDNPMADIYGANLYNRYLEASRDSWTQMLLKQSGGGETQSQPLEGTHGMTRAEMGGAAGLLACQETLPMGCSSILVCTGVYSQDQQELPPDPGHTLTEHQVFHGHRDFRFDPNLTQPSFLVHDVKEAVELVFQQEGWPLE</sequence>
<gene>
    <name evidence="4" type="primary">HDHD5</name>
</gene>
<dbReference type="NCBIfam" id="TIGR01460">
    <property type="entry name" value="HAD-SF-IIA"/>
    <property type="match status" value="1"/>
</dbReference>
<dbReference type="Gene3D" id="3.40.50.1000">
    <property type="entry name" value="HAD superfamily/HAD-like"/>
    <property type="match status" value="2"/>
</dbReference>
<evidence type="ECO:0000313" key="4">
    <source>
        <dbReference type="Ensembl" id="ENSELUP00000081962.1"/>
    </source>
</evidence>
<evidence type="ECO:0000313" key="5">
    <source>
        <dbReference type="Proteomes" id="UP000265140"/>
    </source>
</evidence>
<dbReference type="AlphaFoldDB" id="A0AAY5K6K1"/>
<dbReference type="PANTHER" id="PTHR14269">
    <property type="entry name" value="CDP-DIACYLGLYCEROL--GLYCEROL-3-PHOSPHATE 3-PHOSPHATIDYLTRANSFERASE-RELATED"/>
    <property type="match status" value="1"/>
</dbReference>
<evidence type="ECO:0000256" key="1">
    <source>
        <dbReference type="ARBA" id="ARBA00007958"/>
    </source>
</evidence>
<proteinExistence type="inferred from homology"/>
<comment type="similarity">
    <text evidence="1">Belongs to the HAD-like hydrolase superfamily.</text>
</comment>
<dbReference type="GO" id="GO:0005739">
    <property type="term" value="C:mitochondrion"/>
    <property type="evidence" value="ECO:0007669"/>
    <property type="project" value="TreeGrafter"/>
</dbReference>
<keyword evidence="5" id="KW-1185">Reference proteome</keyword>
<dbReference type="GO" id="GO:0046474">
    <property type="term" value="P:glycerophospholipid biosynthetic process"/>
    <property type="evidence" value="ECO:0007669"/>
    <property type="project" value="TreeGrafter"/>
</dbReference>
<dbReference type="SUPFAM" id="SSF56784">
    <property type="entry name" value="HAD-like"/>
    <property type="match status" value="1"/>
</dbReference>
<dbReference type="InterPro" id="IPR006357">
    <property type="entry name" value="HAD-SF_hydro_IIA"/>
</dbReference>
<dbReference type="Proteomes" id="UP000265140">
    <property type="component" value="Chromosome 19"/>
</dbReference>
<dbReference type="InterPro" id="IPR050324">
    <property type="entry name" value="CDP-alcohol_PTase-I"/>
</dbReference>
<dbReference type="GeneTree" id="ENSGT00390000018051"/>
<dbReference type="InterPro" id="IPR023214">
    <property type="entry name" value="HAD_sf"/>
</dbReference>